<gene>
    <name evidence="11" type="ORF">Desfe_0764</name>
</gene>
<dbReference type="eggNOG" id="arCOG00689">
    <property type="taxonomic scope" value="Archaea"/>
</dbReference>
<dbReference type="PANTHER" id="PTHR43668:SF2">
    <property type="entry name" value="ALLANTOINASE"/>
    <property type="match status" value="1"/>
</dbReference>
<dbReference type="AlphaFoldDB" id="I3XRT7"/>
<keyword evidence="12" id="KW-1185">Reference proteome</keyword>
<comment type="similarity">
    <text evidence="4">Belongs to the metallo-dependent hydrolases superfamily. Allantoinase family.</text>
</comment>
<dbReference type="InterPro" id="IPR017593">
    <property type="entry name" value="Allantoinase"/>
</dbReference>
<dbReference type="InterPro" id="IPR002195">
    <property type="entry name" value="Dihydroorotase_CS"/>
</dbReference>
<evidence type="ECO:0000256" key="2">
    <source>
        <dbReference type="ARBA" id="ARBA00004968"/>
    </source>
</evidence>
<sequence precursor="true">MIHNVIAMSLLIRNGLLITPRRVLRADVKIVNGVITEMGVGLSTSGVDEVIDASGMLVLPGVIDEHVHMREPGLEYKDDFTHGTRAALKGGVTTVIEHPNTLPPVEDPGKLASKARPLESKAYVDYALLGVLHDGNIHLFEDIVAAGAVGFKIFMGPTTGNIPPPSDSSLYEALSKSGRTGVTIAFHAEDHSLVTYFTEKVKAGGGMDPWLHIEARPPITEEYSIVKIATIAKQTHGRVLIVHISSIEALEAVRKARSEGVEIYGETCPHYLVLDKVDYQKHGSLIKVNPPIRGGIHRERLLEAVGNGLIDTLGSDHAPHTPEEKKRDIWSAASGIPGVQTLLPIMLDLALRNVFPLTRVPALLSENPAKLWGLWPRKGSIDIGFDGDLVVVDPGGETVVTEEWLEYKYKLSPYIGWRLKGRIRYAILRGMVIYRDGVITDKPVGKWIRPVKL</sequence>
<dbReference type="GO" id="GO:0000256">
    <property type="term" value="P:allantoin catabolic process"/>
    <property type="evidence" value="ECO:0007669"/>
    <property type="project" value="InterPro"/>
</dbReference>
<dbReference type="KEGG" id="dfd:Desfe_0764"/>
<dbReference type="PROSITE" id="PS00483">
    <property type="entry name" value="DIHYDROOROTASE_2"/>
    <property type="match status" value="1"/>
</dbReference>
<evidence type="ECO:0000256" key="8">
    <source>
        <dbReference type="ARBA" id="ARBA00022801"/>
    </source>
</evidence>
<dbReference type="SUPFAM" id="SSF51338">
    <property type="entry name" value="Composite domain of metallo-dependent hydrolases"/>
    <property type="match status" value="1"/>
</dbReference>
<dbReference type="InterPro" id="IPR006680">
    <property type="entry name" value="Amidohydro-rel"/>
</dbReference>
<dbReference type="NCBIfam" id="TIGR00857">
    <property type="entry name" value="pyrC_multi"/>
    <property type="match status" value="1"/>
</dbReference>
<dbReference type="GO" id="GO:0006145">
    <property type="term" value="P:purine nucleobase catabolic process"/>
    <property type="evidence" value="ECO:0007669"/>
    <property type="project" value="TreeGrafter"/>
</dbReference>
<evidence type="ECO:0000259" key="10">
    <source>
        <dbReference type="Pfam" id="PF01979"/>
    </source>
</evidence>
<organism evidence="11 12">
    <name type="scientific">Desulfurococcus amylolyticus DSM 16532</name>
    <dbReference type="NCBI Taxonomy" id="768672"/>
    <lineage>
        <taxon>Archaea</taxon>
        <taxon>Thermoproteota</taxon>
        <taxon>Thermoprotei</taxon>
        <taxon>Desulfurococcales</taxon>
        <taxon>Desulfurococcaceae</taxon>
        <taxon>Desulfurococcus</taxon>
    </lineage>
</organism>
<comment type="cofactor">
    <cofactor evidence="1">
        <name>Zn(2+)</name>
        <dbReference type="ChEBI" id="CHEBI:29105"/>
    </cofactor>
</comment>
<keyword evidence="7" id="KW-0479">Metal-binding</keyword>
<name>I3XRT7_DESAM</name>
<dbReference type="InterPro" id="IPR050138">
    <property type="entry name" value="DHOase/Allantoinase_Hydrolase"/>
</dbReference>
<dbReference type="NCBIfam" id="TIGR03178">
    <property type="entry name" value="allantoinase"/>
    <property type="match status" value="1"/>
</dbReference>
<protein>
    <recommendedName>
        <fullName evidence="6">allantoinase</fullName>
        <ecNumber evidence="6">3.5.2.5</ecNumber>
    </recommendedName>
</protein>
<evidence type="ECO:0000256" key="3">
    <source>
        <dbReference type="ARBA" id="ARBA00008829"/>
    </source>
</evidence>
<dbReference type="Gene3D" id="3.20.20.140">
    <property type="entry name" value="Metal-dependent hydrolases"/>
    <property type="match status" value="1"/>
</dbReference>
<dbReference type="EMBL" id="CP003321">
    <property type="protein sequence ID" value="AFL66661.1"/>
    <property type="molecule type" value="Genomic_DNA"/>
</dbReference>
<dbReference type="GO" id="GO:0008270">
    <property type="term" value="F:zinc ion binding"/>
    <property type="evidence" value="ECO:0007669"/>
    <property type="project" value="InterPro"/>
</dbReference>
<reference evidence="11 12" key="1">
    <citation type="journal article" date="2012" name="J. Bacteriol.">
        <title>Complete Genome Sequence of Desulfurococcus fermentans, a Hyperthermophilic Cellulolytic Crenarchaeon Isolated from a Freshwater Hot Spring in Kamchatka, Russia.</title>
        <authorList>
            <person name="Susanti D."/>
            <person name="Johnson E.F."/>
            <person name="Rodriguez J.R."/>
            <person name="Anderson I."/>
            <person name="Perevalova A.A."/>
            <person name="Kyrpides N."/>
            <person name="Lucas S."/>
            <person name="Han J."/>
            <person name="Lapidus A."/>
            <person name="Cheng J.F."/>
            <person name="Goodwin L."/>
            <person name="Pitluck S."/>
            <person name="Mavrommatis K."/>
            <person name="Peters L."/>
            <person name="Land M.L."/>
            <person name="Hauser L."/>
            <person name="Gopalan V."/>
            <person name="Chan P.P."/>
            <person name="Lowe T.M."/>
            <person name="Atomi H."/>
            <person name="Bonch-Osmolovskaya E.A."/>
            <person name="Woyke T."/>
            <person name="Mukhopadhyay B."/>
        </authorList>
    </citation>
    <scope>NUCLEOTIDE SEQUENCE [LARGE SCALE GENOMIC DNA]</scope>
    <source>
        <strain evidence="11 12">DSM 16532</strain>
    </source>
</reference>
<comment type="subunit">
    <text evidence="5">Homotetramer.</text>
</comment>
<dbReference type="GO" id="GO:0005737">
    <property type="term" value="C:cytoplasm"/>
    <property type="evidence" value="ECO:0007669"/>
    <property type="project" value="TreeGrafter"/>
</dbReference>
<comment type="similarity">
    <text evidence="3">Belongs to the metallo-dependent hydrolases superfamily. Hydantoinase/dihydropyrimidinase family.</text>
</comment>
<dbReference type="SUPFAM" id="SSF51556">
    <property type="entry name" value="Metallo-dependent hydrolases"/>
    <property type="match status" value="1"/>
</dbReference>
<keyword evidence="8 11" id="KW-0378">Hydrolase</keyword>
<dbReference type="Gene3D" id="2.30.40.10">
    <property type="entry name" value="Urease, subunit C, domain 1"/>
    <property type="match status" value="1"/>
</dbReference>
<dbReference type="PANTHER" id="PTHR43668">
    <property type="entry name" value="ALLANTOINASE"/>
    <property type="match status" value="1"/>
</dbReference>
<dbReference type="InterPro" id="IPR032466">
    <property type="entry name" value="Metal_Hydrolase"/>
</dbReference>
<evidence type="ECO:0000313" key="12">
    <source>
        <dbReference type="Proteomes" id="UP000006175"/>
    </source>
</evidence>
<dbReference type="HOGENOM" id="CLU_015572_4_2_2"/>
<comment type="pathway">
    <text evidence="2">Nitrogen metabolism; (S)-allantoin degradation; allantoate from (S)-allantoin: step 1/1.</text>
</comment>
<evidence type="ECO:0000313" key="11">
    <source>
        <dbReference type="EMBL" id="AFL66661.1"/>
    </source>
</evidence>
<accession>I3XRT7</accession>
<evidence type="ECO:0000256" key="6">
    <source>
        <dbReference type="ARBA" id="ARBA00012863"/>
    </source>
</evidence>
<evidence type="ECO:0000256" key="4">
    <source>
        <dbReference type="ARBA" id="ARBA00010368"/>
    </source>
</evidence>
<dbReference type="Pfam" id="PF01979">
    <property type="entry name" value="Amidohydro_1"/>
    <property type="match status" value="1"/>
</dbReference>
<feature type="domain" description="Amidohydrolase-related" evidence="10">
    <location>
        <begin position="57"/>
        <end position="430"/>
    </location>
</feature>
<dbReference type="EC" id="3.5.2.5" evidence="6"/>
<evidence type="ECO:0000256" key="1">
    <source>
        <dbReference type="ARBA" id="ARBA00001947"/>
    </source>
</evidence>
<dbReference type="Proteomes" id="UP000006175">
    <property type="component" value="Chromosome"/>
</dbReference>
<dbReference type="FunFam" id="3.20.20.140:FF:000174">
    <property type="entry name" value="Dihydropyrimidinase-related protein 2"/>
    <property type="match status" value="1"/>
</dbReference>
<evidence type="ECO:0000256" key="5">
    <source>
        <dbReference type="ARBA" id="ARBA00011881"/>
    </source>
</evidence>
<evidence type="ECO:0000256" key="7">
    <source>
        <dbReference type="ARBA" id="ARBA00022723"/>
    </source>
</evidence>
<dbReference type="GO" id="GO:0004038">
    <property type="term" value="F:allantoinase activity"/>
    <property type="evidence" value="ECO:0007669"/>
    <property type="project" value="UniProtKB-EC"/>
</dbReference>
<proteinExistence type="inferred from homology"/>
<keyword evidence="9" id="KW-0862">Zinc</keyword>
<dbReference type="InterPro" id="IPR011059">
    <property type="entry name" value="Metal-dep_hydrolase_composite"/>
</dbReference>
<dbReference type="GO" id="GO:0050897">
    <property type="term" value="F:cobalt ion binding"/>
    <property type="evidence" value="ECO:0007669"/>
    <property type="project" value="InterPro"/>
</dbReference>
<evidence type="ECO:0000256" key="9">
    <source>
        <dbReference type="ARBA" id="ARBA00022833"/>
    </source>
</evidence>